<evidence type="ECO:0000256" key="14">
    <source>
        <dbReference type="SAM" id="MobiDB-lite"/>
    </source>
</evidence>
<dbReference type="Pfam" id="PF00595">
    <property type="entry name" value="PDZ"/>
    <property type="match status" value="1"/>
</dbReference>
<dbReference type="InterPro" id="IPR036034">
    <property type="entry name" value="PDZ_sf"/>
</dbReference>
<comment type="subcellular location">
    <subcellularLocation>
        <location evidence="2">Periplasm</location>
    </subcellularLocation>
</comment>
<evidence type="ECO:0000256" key="11">
    <source>
        <dbReference type="ARBA" id="ARBA00022825"/>
    </source>
</evidence>
<evidence type="ECO:0000256" key="3">
    <source>
        <dbReference type="ARBA" id="ARBA00010541"/>
    </source>
</evidence>
<evidence type="ECO:0000256" key="4">
    <source>
        <dbReference type="ARBA" id="ARBA00013035"/>
    </source>
</evidence>
<dbReference type="InterPro" id="IPR001478">
    <property type="entry name" value="PDZ"/>
</dbReference>
<organism evidence="16 17">
    <name type="scientific">Paralimibaculum aggregatum</name>
    <dbReference type="NCBI Taxonomy" id="3036245"/>
    <lineage>
        <taxon>Bacteria</taxon>
        <taxon>Pseudomonadati</taxon>
        <taxon>Pseudomonadota</taxon>
        <taxon>Alphaproteobacteria</taxon>
        <taxon>Rhodobacterales</taxon>
        <taxon>Paracoccaceae</taxon>
        <taxon>Paralimibaculum</taxon>
    </lineage>
</organism>
<dbReference type="SMART" id="SM00228">
    <property type="entry name" value="PDZ"/>
    <property type="match status" value="2"/>
</dbReference>
<evidence type="ECO:0000256" key="10">
    <source>
        <dbReference type="ARBA" id="ARBA00022801"/>
    </source>
</evidence>
<evidence type="ECO:0000313" key="17">
    <source>
        <dbReference type="Proteomes" id="UP001239909"/>
    </source>
</evidence>
<keyword evidence="6" id="KW-0645">Protease</keyword>
<evidence type="ECO:0000256" key="2">
    <source>
        <dbReference type="ARBA" id="ARBA00004418"/>
    </source>
</evidence>
<proteinExistence type="inferred from homology"/>
<dbReference type="EMBL" id="BSYI01000041">
    <property type="protein sequence ID" value="GMG84720.1"/>
    <property type="molecule type" value="Genomic_DNA"/>
</dbReference>
<evidence type="ECO:0000256" key="8">
    <source>
        <dbReference type="ARBA" id="ARBA00022737"/>
    </source>
</evidence>
<dbReference type="PANTHER" id="PTHR22939">
    <property type="entry name" value="SERINE PROTEASE FAMILY S1C HTRA-RELATED"/>
    <property type="match status" value="1"/>
</dbReference>
<evidence type="ECO:0000256" key="5">
    <source>
        <dbReference type="ARBA" id="ARBA00013958"/>
    </source>
</evidence>
<comment type="similarity">
    <text evidence="3">Belongs to the peptidase S1C family.</text>
</comment>
<gene>
    <name evidence="16" type="ORF">LNKW23_39360</name>
</gene>
<dbReference type="SUPFAM" id="SSF50156">
    <property type="entry name" value="PDZ domain-like"/>
    <property type="match status" value="2"/>
</dbReference>
<keyword evidence="9" id="KW-0574">Periplasm</keyword>
<dbReference type="PANTHER" id="PTHR22939:SF130">
    <property type="entry name" value="PERIPLASMIC SERINE ENDOPROTEASE DEGP-LIKE-RELATED"/>
    <property type="match status" value="1"/>
</dbReference>
<dbReference type="Pfam" id="PF13180">
    <property type="entry name" value="PDZ_2"/>
    <property type="match status" value="1"/>
</dbReference>
<evidence type="ECO:0000313" key="16">
    <source>
        <dbReference type="EMBL" id="GMG84720.1"/>
    </source>
</evidence>
<comment type="catalytic activity">
    <reaction evidence="1">
        <text>Acts on substrates that are at least partially unfolded. The cleavage site P1 residue is normally between a pair of hydrophobic residues, such as Val-|-Val.</text>
        <dbReference type="EC" id="3.4.21.107"/>
    </reaction>
</comment>
<reference evidence="16 17" key="1">
    <citation type="submission" date="2023-04" db="EMBL/GenBank/DDBJ databases">
        <title>Marinoamorphus aggregata gen. nov., sp. Nov., isolate from tissue of brittle star Ophioplocus japonicus.</title>
        <authorList>
            <person name="Kawano K."/>
            <person name="Sawayama S."/>
            <person name="Nakagawa S."/>
        </authorList>
    </citation>
    <scope>NUCLEOTIDE SEQUENCE [LARGE SCALE GENOMIC DNA]</scope>
    <source>
        <strain evidence="16 17">NKW23</strain>
    </source>
</reference>
<keyword evidence="8" id="KW-0677">Repeat</keyword>
<keyword evidence="17" id="KW-1185">Reference proteome</keyword>
<feature type="region of interest" description="Disordered" evidence="14">
    <location>
        <begin position="376"/>
        <end position="396"/>
    </location>
</feature>
<feature type="domain" description="PDZ" evidence="15">
    <location>
        <begin position="390"/>
        <end position="482"/>
    </location>
</feature>
<dbReference type="Proteomes" id="UP001239909">
    <property type="component" value="Unassembled WGS sequence"/>
</dbReference>
<name>A0ABQ6LND9_9RHOB</name>
<dbReference type="SUPFAM" id="SSF50494">
    <property type="entry name" value="Trypsin-like serine proteases"/>
    <property type="match status" value="1"/>
</dbReference>
<evidence type="ECO:0000256" key="1">
    <source>
        <dbReference type="ARBA" id="ARBA00001772"/>
    </source>
</evidence>
<keyword evidence="12" id="KW-0346">Stress response</keyword>
<comment type="caution">
    <text evidence="16">The sequence shown here is derived from an EMBL/GenBank/DDBJ whole genome shotgun (WGS) entry which is preliminary data.</text>
</comment>
<dbReference type="InterPro" id="IPR001940">
    <property type="entry name" value="Peptidase_S1C"/>
</dbReference>
<dbReference type="NCBIfam" id="TIGR02037">
    <property type="entry name" value="degP_htrA_DO"/>
    <property type="match status" value="1"/>
</dbReference>
<keyword evidence="10" id="KW-0378">Hydrolase</keyword>
<evidence type="ECO:0000259" key="15">
    <source>
        <dbReference type="PROSITE" id="PS50106"/>
    </source>
</evidence>
<dbReference type="Gene3D" id="2.30.42.10">
    <property type="match status" value="2"/>
</dbReference>
<dbReference type="RefSeq" id="WP_285673813.1">
    <property type="nucleotide sequence ID" value="NZ_BSYI01000041.1"/>
</dbReference>
<dbReference type="Pfam" id="PF13365">
    <property type="entry name" value="Trypsin_2"/>
    <property type="match status" value="1"/>
</dbReference>
<protein>
    <recommendedName>
        <fullName evidence="5">Probable periplasmic serine endoprotease DegP-like</fullName>
        <ecNumber evidence="4">3.4.21.107</ecNumber>
    </recommendedName>
    <alternativeName>
        <fullName evidence="13">Protease Do</fullName>
    </alternativeName>
</protein>
<evidence type="ECO:0000256" key="7">
    <source>
        <dbReference type="ARBA" id="ARBA00022729"/>
    </source>
</evidence>
<keyword evidence="11" id="KW-0720">Serine protease</keyword>
<dbReference type="CDD" id="cd10839">
    <property type="entry name" value="cpPDZ1_DegP-like"/>
    <property type="match status" value="1"/>
</dbReference>
<evidence type="ECO:0000256" key="6">
    <source>
        <dbReference type="ARBA" id="ARBA00022670"/>
    </source>
</evidence>
<evidence type="ECO:0000256" key="9">
    <source>
        <dbReference type="ARBA" id="ARBA00022764"/>
    </source>
</evidence>
<dbReference type="PROSITE" id="PS50106">
    <property type="entry name" value="PDZ"/>
    <property type="match status" value="2"/>
</dbReference>
<dbReference type="InterPro" id="IPR009003">
    <property type="entry name" value="Peptidase_S1_PA"/>
</dbReference>
<feature type="domain" description="PDZ" evidence="15">
    <location>
        <begin position="266"/>
        <end position="357"/>
    </location>
</feature>
<sequence>MSLMIFRRVERGAPKAALGLFAAMSLALALIALPAPEALGRDAPGSFADLAAKLSPAVVNISTKQAVDEPPGAEALPDGPFNDLFRDFFDRNRPRGPVQSLGSGFVISADGFVVTNNHVIKDADEVTVNFPDGASFQADVIGSDDKTDLALLKIDAGKPLPFVPWGDSNESRVGDWVLAIGNPFGLGGSVSAGIISARNRDIRAGPYDDFIQTDAAINRGNSGGPLFNLAGQVIGVNTAIISPSGGSIGIGFAVPSALARNVIAQLREFGETRRGWLGVRIQEVTPDIAETLDLEAASGALVASVTPDGPAEGANIQPGDVILRFDGRDVSEMRDLPRMVAETPVGKTVRVVVWRKGKSVTVKVKLGRLENQDTLAAAAPTGDEGDPGGSSQGAEVPGAGMALAALTAEIRARFSIADDVVGVVVTSVDPRGPAAAKGIAAGDVILEIGQDPVSDPAVIAQRIVEAREQGRNSVLLLVQSGPDLRFVPLPVGG</sequence>
<dbReference type="InterPro" id="IPR011782">
    <property type="entry name" value="Pept_S1C_Do"/>
</dbReference>
<evidence type="ECO:0000256" key="12">
    <source>
        <dbReference type="ARBA" id="ARBA00023016"/>
    </source>
</evidence>
<dbReference type="PRINTS" id="PR00834">
    <property type="entry name" value="PROTEASES2C"/>
</dbReference>
<evidence type="ECO:0000256" key="13">
    <source>
        <dbReference type="ARBA" id="ARBA00032850"/>
    </source>
</evidence>
<accession>A0ABQ6LND9</accession>
<keyword evidence="7" id="KW-0732">Signal</keyword>
<dbReference type="Gene3D" id="2.40.10.120">
    <property type="match status" value="1"/>
</dbReference>
<dbReference type="EC" id="3.4.21.107" evidence="4"/>